<name>A0A8D6SYU6_9EURY</name>
<organism evidence="1 2">
    <name type="scientific">Methanocaldococcus lauensis</name>
    <dbReference type="NCBI Taxonomy" id="2546128"/>
    <lineage>
        <taxon>Archaea</taxon>
        <taxon>Methanobacteriati</taxon>
        <taxon>Methanobacteriota</taxon>
        <taxon>Methanomada group</taxon>
        <taxon>Methanococci</taxon>
        <taxon>Methanococcales</taxon>
        <taxon>Methanocaldococcaceae</taxon>
        <taxon>Methanocaldococcus</taxon>
    </lineage>
</organism>
<dbReference type="Proteomes" id="UP000679213">
    <property type="component" value="Chromosome I"/>
</dbReference>
<dbReference type="AlphaFoldDB" id="A0A8D6SYU6"/>
<accession>A0A8D6SYU6</accession>
<gene>
    <name evidence="1" type="ORF">MLAUSG7_0324</name>
</gene>
<protein>
    <submittedName>
        <fullName evidence="1">Uncharacterized protein</fullName>
    </submittedName>
</protein>
<sequence>MCLVVRIAKYKINELKFKNMN</sequence>
<reference evidence="1 2" key="1">
    <citation type="submission" date="2020-04" db="EMBL/GenBank/DDBJ databases">
        <authorList>
            <consortium name="Genoscope - CEA"/>
            <person name="William W."/>
        </authorList>
    </citation>
    <scope>NUCLEOTIDE SEQUENCE [LARGE SCALE GENOMIC DNA]</scope>
    <source>
        <strain evidence="1 2">SG7</strain>
    </source>
</reference>
<dbReference type="EMBL" id="LR792632">
    <property type="protein sequence ID" value="CAB3287654.1"/>
    <property type="molecule type" value="Genomic_DNA"/>
</dbReference>
<keyword evidence="2" id="KW-1185">Reference proteome</keyword>
<evidence type="ECO:0000313" key="2">
    <source>
        <dbReference type="Proteomes" id="UP000679213"/>
    </source>
</evidence>
<evidence type="ECO:0000313" key="1">
    <source>
        <dbReference type="EMBL" id="CAB3287654.1"/>
    </source>
</evidence>
<dbReference type="KEGG" id="mesg:MLAUSG7_0324"/>
<proteinExistence type="predicted"/>